<evidence type="ECO:0008006" key="4">
    <source>
        <dbReference type="Google" id="ProtNLM"/>
    </source>
</evidence>
<feature type="transmembrane region" description="Helical" evidence="1">
    <location>
        <begin position="9"/>
        <end position="33"/>
    </location>
</feature>
<keyword evidence="1" id="KW-0472">Membrane</keyword>
<feature type="transmembrane region" description="Helical" evidence="1">
    <location>
        <begin position="114"/>
        <end position="132"/>
    </location>
</feature>
<evidence type="ECO:0000313" key="3">
    <source>
        <dbReference type="Proteomes" id="UP000615696"/>
    </source>
</evidence>
<evidence type="ECO:0000313" key="2">
    <source>
        <dbReference type="EMBL" id="QIG73583.1"/>
    </source>
</evidence>
<gene>
    <name evidence="2" type="ORF">EVC04_146</name>
</gene>
<keyword evidence="1" id="KW-0812">Transmembrane</keyword>
<dbReference type="EMBL" id="MN988532">
    <property type="protein sequence ID" value="QIG73583.1"/>
    <property type="molecule type" value="Genomic_DNA"/>
</dbReference>
<feature type="transmembrane region" description="Helical" evidence="1">
    <location>
        <begin position="72"/>
        <end position="94"/>
    </location>
</feature>
<proteinExistence type="predicted"/>
<dbReference type="Proteomes" id="UP000615696">
    <property type="component" value="Segment"/>
</dbReference>
<protein>
    <recommendedName>
        <fullName evidence="4">MotA/TolQ/ExbB proton channel domain-containing protein</fullName>
    </recommendedName>
</protein>
<keyword evidence="3" id="KW-1185">Reference proteome</keyword>
<name>A0A7S5UZN3_9CAUD</name>
<evidence type="ECO:0000256" key="1">
    <source>
        <dbReference type="SAM" id="Phobius"/>
    </source>
</evidence>
<organism evidence="2 3">
    <name type="scientific">Rhizobium phage RHph_I1_9</name>
    <dbReference type="NCBI Taxonomy" id="2509729"/>
    <lineage>
        <taxon>Viruses</taxon>
        <taxon>Duplodnaviria</taxon>
        <taxon>Heunggongvirae</taxon>
        <taxon>Uroviricota</taxon>
        <taxon>Caudoviricetes</taxon>
        <taxon>Pootjesviridae</taxon>
        <taxon>Staniewskivirinae</taxon>
        <taxon>Trinifflemingvirus</taxon>
        <taxon>Trinifflemingvirus I19</taxon>
    </lineage>
</organism>
<reference evidence="2 3" key="1">
    <citation type="submission" date="2020-01" db="EMBL/GenBank/DDBJ databases">
        <title>Patterns of diversity and host range of bacteriophage communities associated with bean-nodulatin bacteria.</title>
        <authorList>
            <person name="Vann Cauwenberghe J."/>
            <person name="Santamaria R.I."/>
            <person name="Bustos P."/>
            <person name="Juarez S."/>
            <person name="Gonzalez V."/>
        </authorList>
    </citation>
    <scope>NUCLEOTIDE SEQUENCE [LARGE SCALE GENOMIC DNA]</scope>
    <source>
        <strain evidence="3">RHph</strain>
    </source>
</reference>
<feature type="transmembrane region" description="Helical" evidence="1">
    <location>
        <begin position="39"/>
        <end position="60"/>
    </location>
</feature>
<keyword evidence="1" id="KW-1133">Transmembrane helix</keyword>
<sequence>MFSKLQRWFVFTSIMAFLLAYVNETYGFGLYVLKADTTYVARIIMAIYWIASFSILWTLWNGRSINKTMINFVSRFSMGLGLLGTVTGMSLSYRVLESFDPNQVTDLIRTIGDVAGSAPIATAFGIACWLLLEIQRVFVELDFRDETE</sequence>
<accession>A0A7S5UZN3</accession>